<comment type="caution">
    <text evidence="3">The sequence shown here is derived from an EMBL/GenBank/DDBJ whole genome shotgun (WGS) entry which is preliminary data.</text>
</comment>
<dbReference type="OrthoDB" id="337660at2759"/>
<comment type="function">
    <text evidence="1">Actins are highly conserved proteins that are involved in various types of cell motility and are ubiquitously expressed in all eukaryotic cells.</text>
</comment>
<keyword evidence="4" id="KW-1185">Reference proteome</keyword>
<organism evidence="3 4">
    <name type="scientific">Dimorphilus gyrociliatus</name>
    <dbReference type="NCBI Taxonomy" id="2664684"/>
    <lineage>
        <taxon>Eukaryota</taxon>
        <taxon>Metazoa</taxon>
        <taxon>Spiralia</taxon>
        <taxon>Lophotrochozoa</taxon>
        <taxon>Annelida</taxon>
        <taxon>Polychaeta</taxon>
        <taxon>Polychaeta incertae sedis</taxon>
        <taxon>Dinophilidae</taxon>
        <taxon>Dimorphilus</taxon>
    </lineage>
</organism>
<dbReference type="Gene3D" id="3.30.420.40">
    <property type="match status" value="2"/>
</dbReference>
<evidence type="ECO:0000313" key="4">
    <source>
        <dbReference type="Proteomes" id="UP000549394"/>
    </source>
</evidence>
<accession>A0A7I8VJ02</accession>
<dbReference type="AlphaFoldDB" id="A0A7I8VJ02"/>
<dbReference type="Gene3D" id="3.90.640.10">
    <property type="entry name" value="Actin, Chain A, domain 4"/>
    <property type="match status" value="1"/>
</dbReference>
<dbReference type="PANTHER" id="PTHR11937">
    <property type="entry name" value="ACTIN"/>
    <property type="match status" value="1"/>
</dbReference>
<dbReference type="CDD" id="cd10207">
    <property type="entry name" value="ASKHA_NBD_Arp10"/>
    <property type="match status" value="1"/>
</dbReference>
<reference evidence="3 4" key="1">
    <citation type="submission" date="2020-08" db="EMBL/GenBank/DDBJ databases">
        <authorList>
            <person name="Hejnol A."/>
        </authorList>
    </citation>
    <scope>NUCLEOTIDE SEQUENCE [LARGE SCALE GENOMIC DNA]</scope>
</reference>
<gene>
    <name evidence="3" type="ORF">DGYR_LOCUS4900</name>
</gene>
<protein>
    <submittedName>
        <fullName evidence="3">DgyrCDS5170</fullName>
    </submittedName>
</protein>
<dbReference type="SUPFAM" id="SSF53067">
    <property type="entry name" value="Actin-like ATPase domain"/>
    <property type="match status" value="2"/>
</dbReference>
<dbReference type="InterPro" id="IPR004000">
    <property type="entry name" value="Actin"/>
</dbReference>
<dbReference type="SMART" id="SM00268">
    <property type="entry name" value="ACTIN"/>
    <property type="match status" value="1"/>
</dbReference>
<evidence type="ECO:0000256" key="1">
    <source>
        <dbReference type="ARBA" id="ARBA00003520"/>
    </source>
</evidence>
<dbReference type="InterPro" id="IPR043129">
    <property type="entry name" value="ATPase_NBD"/>
</dbReference>
<comment type="similarity">
    <text evidence="2">Belongs to the actin family.</text>
</comment>
<proteinExistence type="inferred from homology"/>
<sequence>MPMYEGFGYGGEKEAIVLDIGAAYTKIGFANDCSPRSIVPTEIYDKQTKTKLRIFDIKNNETLKASLLVFLKKIYLRHLQVNAKDRRAVIVENIIGPIDFRKLIADVLFKHFEVPSLLFAPSHLISLMPLGISTGLVLDCGYKETIVIPVCDNTPVLKAWQALPVGGKAIHNRIREMIKEFAIVREGNNEMPASNLPSDVLTEEILEDIKVRCCFITRLDRVNDPDIEHPSETIYPLQGSRILVIPGKIREMACEVLFQLDGEEKNIASLLLEALTLSSIDNRRNLMENIVLVGGTCQLTGFRQRLMAELKNLASTNNKYTDSIHLSSFKFHTAPIYENCTAWLGGAMFAGLQVLPNRSTAREKYLENEVLMDWSDPKTYEN</sequence>
<evidence type="ECO:0000313" key="3">
    <source>
        <dbReference type="EMBL" id="CAD5116262.1"/>
    </source>
</evidence>
<dbReference type="Pfam" id="PF00022">
    <property type="entry name" value="Actin"/>
    <property type="match status" value="1"/>
</dbReference>
<evidence type="ECO:0000256" key="2">
    <source>
        <dbReference type="RuleBase" id="RU000487"/>
    </source>
</evidence>
<dbReference type="Proteomes" id="UP000549394">
    <property type="component" value="Unassembled WGS sequence"/>
</dbReference>
<name>A0A7I8VJ02_9ANNE</name>
<dbReference type="EMBL" id="CAJFCJ010000006">
    <property type="protein sequence ID" value="CAD5116262.1"/>
    <property type="molecule type" value="Genomic_DNA"/>
</dbReference>